<evidence type="ECO:0000313" key="2">
    <source>
        <dbReference type="Proteomes" id="UP000261166"/>
    </source>
</evidence>
<dbReference type="Gene3D" id="3.10.450.40">
    <property type="match status" value="1"/>
</dbReference>
<name>A0A3E3I3H5_9FIRM</name>
<dbReference type="OrthoDB" id="1855225at2"/>
<dbReference type="RefSeq" id="WP_025489439.1">
    <property type="nucleotide sequence ID" value="NZ_JBKVAZ010000010.1"/>
</dbReference>
<dbReference type="AlphaFoldDB" id="A0A3E3I3H5"/>
<comment type="caution">
    <text evidence="1">The sequence shown here is derived from an EMBL/GenBank/DDBJ whole genome shotgun (WGS) entry which is preliminary data.</text>
</comment>
<reference evidence="1 2" key="1">
    <citation type="submission" date="2018-08" db="EMBL/GenBank/DDBJ databases">
        <title>A genome reference for cultivated species of the human gut microbiota.</title>
        <authorList>
            <person name="Zou Y."/>
            <person name="Xue W."/>
            <person name="Luo G."/>
        </authorList>
    </citation>
    <scope>NUCLEOTIDE SEQUENCE [LARGE SCALE GENOMIC DNA]</scope>
    <source>
        <strain evidence="1 2">AF26-4BH</strain>
    </source>
</reference>
<proteinExistence type="predicted"/>
<evidence type="ECO:0000313" key="1">
    <source>
        <dbReference type="EMBL" id="RGE59318.1"/>
    </source>
</evidence>
<protein>
    <submittedName>
        <fullName evidence="1">DUF2634 domain-containing protein</fullName>
    </submittedName>
</protein>
<gene>
    <name evidence="1" type="ORF">DWY69_30650</name>
</gene>
<accession>A0A3E3I3H5</accession>
<dbReference type="EMBL" id="QVLU01000062">
    <property type="protein sequence ID" value="RGE59318.1"/>
    <property type="molecule type" value="Genomic_DNA"/>
</dbReference>
<dbReference type="Proteomes" id="UP000261166">
    <property type="component" value="Unassembled WGS sequence"/>
</dbReference>
<dbReference type="SUPFAM" id="SSF160719">
    <property type="entry name" value="gpW/gp25-like"/>
    <property type="match status" value="1"/>
</dbReference>
<organism evidence="1 2">
    <name type="scientific">Eisenbergiella massiliensis</name>
    <dbReference type="NCBI Taxonomy" id="1720294"/>
    <lineage>
        <taxon>Bacteria</taxon>
        <taxon>Bacillati</taxon>
        <taxon>Bacillota</taxon>
        <taxon>Clostridia</taxon>
        <taxon>Lachnospirales</taxon>
        <taxon>Lachnospiraceae</taxon>
        <taxon>Eisenbergiella</taxon>
    </lineage>
</organism>
<sequence length="131" mass="15336">MVDIRLDENWKLTQAATGDAPITADIECILQDIRLESLTQEGDLFYDREYGWSLYDYLQGDDSELIRTAIDTRVRKKLSRREYIDVTSIKTQITYTDNTFTVQVRFCFKGNDQGYSMTTSLDRIRVEVKQE</sequence>